<reference evidence="3" key="1">
    <citation type="journal article" date="2019" name="Int. J. Syst. Evol. Microbiol.">
        <title>The Global Catalogue of Microorganisms (GCM) 10K type strain sequencing project: providing services to taxonomists for standard genome sequencing and annotation.</title>
        <authorList>
            <consortium name="The Broad Institute Genomics Platform"/>
            <consortium name="The Broad Institute Genome Sequencing Center for Infectious Disease"/>
            <person name="Wu L."/>
            <person name="Ma J."/>
        </authorList>
    </citation>
    <scope>NUCLEOTIDE SEQUENCE [LARGE SCALE GENOMIC DNA]</scope>
    <source>
        <strain evidence="3">CGMCC 1.18439</strain>
    </source>
</reference>
<keyword evidence="3" id="KW-1185">Reference proteome</keyword>
<proteinExistence type="predicted"/>
<dbReference type="InterPro" id="IPR050662">
    <property type="entry name" value="Sec-metab_biosynth-thioest"/>
</dbReference>
<dbReference type="SMART" id="SM00849">
    <property type="entry name" value="Lactamase_B"/>
    <property type="match status" value="1"/>
</dbReference>
<evidence type="ECO:0000313" key="3">
    <source>
        <dbReference type="Proteomes" id="UP000632154"/>
    </source>
</evidence>
<comment type="caution">
    <text evidence="2">The sequence shown here is derived from an EMBL/GenBank/DDBJ whole genome shotgun (WGS) entry which is preliminary data.</text>
</comment>
<protein>
    <submittedName>
        <fullName evidence="2">MBL fold hydrolase</fullName>
    </submittedName>
</protein>
<dbReference type="RefSeq" id="WP_189644034.1">
    <property type="nucleotide sequence ID" value="NZ_BNAL01000047.1"/>
</dbReference>
<dbReference type="SUPFAM" id="SSF56281">
    <property type="entry name" value="Metallo-hydrolase/oxidoreductase"/>
    <property type="match status" value="1"/>
</dbReference>
<name>A0ABQ3KB38_9DEIO</name>
<dbReference type="Pfam" id="PF00753">
    <property type="entry name" value="Lactamase_B"/>
    <property type="match status" value="1"/>
</dbReference>
<dbReference type="GO" id="GO:0016787">
    <property type="term" value="F:hydrolase activity"/>
    <property type="evidence" value="ECO:0007669"/>
    <property type="project" value="UniProtKB-KW"/>
</dbReference>
<dbReference type="Proteomes" id="UP000632154">
    <property type="component" value="Unassembled WGS sequence"/>
</dbReference>
<dbReference type="PANTHER" id="PTHR23131:SF4">
    <property type="entry name" value="METALLO-BETA-LACTAMASE SUPERFAMILY POTEIN"/>
    <property type="match status" value="1"/>
</dbReference>
<dbReference type="EMBL" id="BNAL01000047">
    <property type="protein sequence ID" value="GHG11144.1"/>
    <property type="molecule type" value="Genomic_DNA"/>
</dbReference>
<keyword evidence="2" id="KW-0378">Hydrolase</keyword>
<feature type="domain" description="Metallo-beta-lactamase" evidence="1">
    <location>
        <begin position="31"/>
        <end position="250"/>
    </location>
</feature>
<dbReference type="InterPro" id="IPR036866">
    <property type="entry name" value="RibonucZ/Hydroxyglut_hydro"/>
</dbReference>
<gene>
    <name evidence="2" type="ORF">GCM10017783_24430</name>
</gene>
<organism evidence="2 3">
    <name type="scientific">Deinococcus piscis</name>
    <dbReference type="NCBI Taxonomy" id="394230"/>
    <lineage>
        <taxon>Bacteria</taxon>
        <taxon>Thermotogati</taxon>
        <taxon>Deinococcota</taxon>
        <taxon>Deinococci</taxon>
        <taxon>Deinococcales</taxon>
        <taxon>Deinococcaceae</taxon>
        <taxon>Deinococcus</taxon>
    </lineage>
</organism>
<dbReference type="PANTHER" id="PTHR23131">
    <property type="entry name" value="ENDORIBONUCLEASE LACTB2"/>
    <property type="match status" value="1"/>
</dbReference>
<dbReference type="Gene3D" id="3.60.15.10">
    <property type="entry name" value="Ribonuclease Z/Hydroxyacylglutathione hydrolase-like"/>
    <property type="match status" value="1"/>
</dbReference>
<evidence type="ECO:0000313" key="2">
    <source>
        <dbReference type="EMBL" id="GHG11144.1"/>
    </source>
</evidence>
<sequence length="339" mass="37053">MTALPSDLRRIVTDSGIRIYTLEVAAYRSLPVNVFVIIQGEVQHPTYTALVDVGSERPACAQQIMAGLSVLQAEYGERVSLEVMDRIILTHEHPDHIGGLPLIQQRSRAPLAAHALAAQSLRDPAGAQQRSLTAQQQLCQWMGVPPEMSAVWLSGQKRPILPAGVDVATEIVPGELLDGLIQSVHVPGHAAGQVALNIDGVLLTADHLLPPSLPPLWPERLRPFLGLRHYLQSLDTIEQQTAIRQVLPSHGSPIEQPEQRIAGVRRKVEEKLLRVFEQVRSLPGQSVFEISQALHPGQPEQRARLLLSQTAALAEYLAQQGKLDEKLSDSGVALWSAAH</sequence>
<dbReference type="InterPro" id="IPR001279">
    <property type="entry name" value="Metallo-B-lactamas"/>
</dbReference>
<evidence type="ECO:0000259" key="1">
    <source>
        <dbReference type="SMART" id="SM00849"/>
    </source>
</evidence>
<accession>A0ABQ3KB38</accession>